<organism evidence="2 3">
    <name type="scientific">Fulvivirga sedimenti</name>
    <dbReference type="NCBI Taxonomy" id="2879465"/>
    <lineage>
        <taxon>Bacteria</taxon>
        <taxon>Pseudomonadati</taxon>
        <taxon>Bacteroidota</taxon>
        <taxon>Cytophagia</taxon>
        <taxon>Cytophagales</taxon>
        <taxon>Fulvivirgaceae</taxon>
        <taxon>Fulvivirga</taxon>
    </lineage>
</organism>
<dbReference type="RefSeq" id="WP_225696839.1">
    <property type="nucleotide sequence ID" value="NZ_JAIXNE010000001.1"/>
</dbReference>
<reference evidence="2" key="1">
    <citation type="submission" date="2021-09" db="EMBL/GenBank/DDBJ databases">
        <title>Fulvivirga sp. isolated from coastal sediment.</title>
        <authorList>
            <person name="Yu H."/>
        </authorList>
    </citation>
    <scope>NUCLEOTIDE SEQUENCE</scope>
    <source>
        <strain evidence="2">1062</strain>
    </source>
</reference>
<gene>
    <name evidence="2" type="ORF">LDX50_02560</name>
</gene>
<dbReference type="AlphaFoldDB" id="A0A9X1KUP5"/>
<dbReference type="Proteomes" id="UP001139409">
    <property type="component" value="Unassembled WGS sequence"/>
</dbReference>
<protein>
    <submittedName>
        <fullName evidence="2">DUF4097 domain-containing protein</fullName>
    </submittedName>
</protein>
<sequence>MKKTTTFLFVMLISVAMIYGQKFEQSFSGIDEIQLTTGSADCRVVKSSGTSVTVTLDHTLGSDYEPIVEHRNGKLVIRDNDKRPRGDMNWTLSIPDNTKLKYTAGSGDIEIENLTIDLTSISGSGDIEMNNVSGNITSTTGSGDIELDNFNGDFKANTGSGSISGDEVKGTIKVNCGSGTIAFNNVQAEIKGNVGSGNIRITNFILAGNSAFNSGSGDVSVKLGATPAHALSMNSGSGNSVLDRNGHALNADIVMSASKKNGKITAPFKFDKEEEVEEGNRIIMKKYASLGSGNKVEISLGTGSGTAQIK</sequence>
<dbReference type="Pfam" id="PF13349">
    <property type="entry name" value="DUF4097"/>
    <property type="match status" value="1"/>
</dbReference>
<comment type="caution">
    <text evidence="2">The sequence shown here is derived from an EMBL/GenBank/DDBJ whole genome shotgun (WGS) entry which is preliminary data.</text>
</comment>
<name>A0A9X1KUP5_9BACT</name>
<dbReference type="Gene3D" id="2.160.20.120">
    <property type="match status" value="1"/>
</dbReference>
<evidence type="ECO:0000259" key="1">
    <source>
        <dbReference type="Pfam" id="PF13349"/>
    </source>
</evidence>
<keyword evidence="3" id="KW-1185">Reference proteome</keyword>
<evidence type="ECO:0000313" key="3">
    <source>
        <dbReference type="Proteomes" id="UP001139409"/>
    </source>
</evidence>
<proteinExistence type="predicted"/>
<dbReference type="EMBL" id="JAIXNE010000001">
    <property type="protein sequence ID" value="MCA6073728.1"/>
    <property type="molecule type" value="Genomic_DNA"/>
</dbReference>
<feature type="domain" description="DUF4097" evidence="1">
    <location>
        <begin position="30"/>
        <end position="242"/>
    </location>
</feature>
<accession>A0A9X1KUP5</accession>
<evidence type="ECO:0000313" key="2">
    <source>
        <dbReference type="EMBL" id="MCA6073728.1"/>
    </source>
</evidence>
<dbReference type="InterPro" id="IPR025164">
    <property type="entry name" value="Toastrack_DUF4097"/>
</dbReference>